<accession>V9HSJ6</accession>
<dbReference type="Gene3D" id="3.90.1530.10">
    <property type="entry name" value="Conserved hypothetical protein from pyrococcus furiosus pfu- 392566-001, ParB domain"/>
    <property type="match status" value="1"/>
</dbReference>
<dbReference type="InterPro" id="IPR003115">
    <property type="entry name" value="ParB_N"/>
</dbReference>
<dbReference type="InterPro" id="IPR050336">
    <property type="entry name" value="Chromosome_partition/occlusion"/>
</dbReference>
<dbReference type="SUPFAM" id="SSF110849">
    <property type="entry name" value="ParB/Sulfiredoxin"/>
    <property type="match status" value="1"/>
</dbReference>
<evidence type="ECO:0000313" key="3">
    <source>
        <dbReference type="EMBL" id="EHL18502.1"/>
    </source>
</evidence>
<keyword evidence="1" id="KW-0175">Coiled coil</keyword>
<dbReference type="InterPro" id="IPR036086">
    <property type="entry name" value="ParB/Sulfiredoxin_sf"/>
</dbReference>
<dbReference type="GO" id="GO:0007059">
    <property type="term" value="P:chromosome segregation"/>
    <property type="evidence" value="ECO:0007669"/>
    <property type="project" value="TreeGrafter"/>
</dbReference>
<comment type="caution">
    <text evidence="3">The sequence shown here is derived from an EMBL/GenBank/DDBJ whole genome shotgun (WGS) entry which is preliminary data.</text>
</comment>
<dbReference type="OrthoDB" id="1700487at2"/>
<reference evidence="3 4" key="1">
    <citation type="submission" date="2012-05" db="EMBL/GenBank/DDBJ databases">
        <title>The Genome Sequence of Eubacteriaceae bacterium CM2.</title>
        <authorList>
            <consortium name="The Broad Institute Genome Sequencing Platform"/>
            <person name="Earl A."/>
            <person name="Ward D."/>
            <person name="Feldgarden M."/>
            <person name="Gevers D."/>
            <person name="Sizova M."/>
            <person name="Hazen A."/>
            <person name="Epstein S."/>
            <person name="Walker B."/>
            <person name="Young S.K."/>
            <person name="Zeng Q."/>
            <person name="Gargeya S."/>
            <person name="Fitzgerald M."/>
            <person name="Haas B."/>
            <person name="Abouelleil A."/>
            <person name="Alvarado L."/>
            <person name="Arachchi H.M."/>
            <person name="Berlin A."/>
            <person name="Chapman S.B."/>
            <person name="Goldberg J."/>
            <person name="Griggs A."/>
            <person name="Gujja S."/>
            <person name="Hansen M."/>
            <person name="Howarth C."/>
            <person name="Imamovic A."/>
            <person name="Larimer J."/>
            <person name="McCowen C."/>
            <person name="Montmayeur A."/>
            <person name="Murphy C."/>
            <person name="Neiman D."/>
            <person name="Pearson M."/>
            <person name="Priest M."/>
            <person name="Roberts A."/>
            <person name="Saif S."/>
            <person name="Shea T."/>
            <person name="Sisk P."/>
            <person name="Sykes S."/>
            <person name="Wortman J."/>
            <person name="Nusbaum C."/>
            <person name="Birren B."/>
        </authorList>
    </citation>
    <scope>NUCLEOTIDE SEQUENCE [LARGE SCALE GENOMIC DNA]</scope>
    <source>
        <strain evidence="3 4">CM2</strain>
    </source>
</reference>
<sequence length="301" mass="35512">MSAFNLTDLLNSRIKEDIQKQDSETEFKYIDIKDLIESKENFYKTNKLEDMKESIRILGIEQPLRVEEADAQGKYKILAGHTRYKASVELSKEDSKYSKIPCYIKKKQSDLLSELTLILTNYTAREPSEYEKMQEILRIEELIKEYKKNNNIKGNTRDILSNVINMSNSNIARYKAINNNLDVKLLEEYKNEKISTNLAYEISILDKDNQEKLYHDIQENKNITIQDIKKVREKAEHKEKNKSIKENKSVNILQDIINEAKNNINIILENNINIDITNIQELINKQLDYMYNRISKKEFME</sequence>
<dbReference type="SMART" id="SM00470">
    <property type="entry name" value="ParB"/>
    <property type="match status" value="1"/>
</dbReference>
<dbReference type="Gene3D" id="1.10.10.2830">
    <property type="match status" value="1"/>
</dbReference>
<gene>
    <name evidence="3" type="ORF">HMPREF9630_00227</name>
</gene>
<dbReference type="RefSeq" id="WP_009527713.1">
    <property type="nucleotide sequence ID" value="NZ_JH815225.1"/>
</dbReference>
<proteinExistence type="predicted"/>
<organism evidence="3 4">
    <name type="scientific">Peptoanaerobacter stomatis</name>
    <dbReference type="NCBI Taxonomy" id="796937"/>
    <lineage>
        <taxon>Bacteria</taxon>
        <taxon>Bacillati</taxon>
        <taxon>Bacillota</taxon>
        <taxon>Clostridia</taxon>
        <taxon>Peptostreptococcales</taxon>
        <taxon>Filifactoraceae</taxon>
        <taxon>Peptoanaerobacter</taxon>
    </lineage>
</organism>
<dbReference type="EMBL" id="AFZF02000009">
    <property type="protein sequence ID" value="EHL18502.1"/>
    <property type="molecule type" value="Genomic_DNA"/>
</dbReference>
<feature type="coiled-coil region" evidence="1">
    <location>
        <begin position="228"/>
        <end position="270"/>
    </location>
</feature>
<evidence type="ECO:0000259" key="2">
    <source>
        <dbReference type="SMART" id="SM00470"/>
    </source>
</evidence>
<dbReference type="Pfam" id="PF02195">
    <property type="entry name" value="ParB_N"/>
    <property type="match status" value="1"/>
</dbReference>
<name>V9HSJ6_9FIRM</name>
<dbReference type="GO" id="GO:0005694">
    <property type="term" value="C:chromosome"/>
    <property type="evidence" value="ECO:0007669"/>
    <property type="project" value="TreeGrafter"/>
</dbReference>
<dbReference type="Proteomes" id="UP000017818">
    <property type="component" value="Unassembled WGS sequence"/>
</dbReference>
<evidence type="ECO:0000313" key="4">
    <source>
        <dbReference type="Proteomes" id="UP000017818"/>
    </source>
</evidence>
<dbReference type="PANTHER" id="PTHR33375:SF1">
    <property type="entry name" value="CHROMOSOME-PARTITIONING PROTEIN PARB-RELATED"/>
    <property type="match status" value="1"/>
</dbReference>
<dbReference type="HOGENOM" id="CLU_923933_0_0_9"/>
<dbReference type="PANTHER" id="PTHR33375">
    <property type="entry name" value="CHROMOSOME-PARTITIONING PROTEIN PARB-RELATED"/>
    <property type="match status" value="1"/>
</dbReference>
<dbReference type="AlphaFoldDB" id="V9HSJ6"/>
<evidence type="ECO:0000256" key="1">
    <source>
        <dbReference type="SAM" id="Coils"/>
    </source>
</evidence>
<protein>
    <recommendedName>
        <fullName evidence="2">ParB-like N-terminal domain-containing protein</fullName>
    </recommendedName>
</protein>
<feature type="domain" description="ParB-like N-terminal" evidence="2">
    <location>
        <begin position="28"/>
        <end position="121"/>
    </location>
</feature>